<evidence type="ECO:0000313" key="12">
    <source>
        <dbReference type="EMBL" id="KAI5073538.1"/>
    </source>
</evidence>
<evidence type="ECO:0000256" key="7">
    <source>
        <dbReference type="ARBA" id="ARBA00023163"/>
    </source>
</evidence>
<dbReference type="Proteomes" id="UP000886520">
    <property type="component" value="Chromosome 11"/>
</dbReference>
<dbReference type="Gene3D" id="2.20.25.80">
    <property type="entry name" value="WRKY domain"/>
    <property type="match status" value="2"/>
</dbReference>
<keyword evidence="4" id="KW-0862">Zinc</keyword>
<feature type="compositionally biased region" description="Basic and acidic residues" evidence="10">
    <location>
        <begin position="378"/>
        <end position="392"/>
    </location>
</feature>
<gene>
    <name evidence="12" type="ORF">GOP47_0011551</name>
</gene>
<feature type="region of interest" description="Disordered" evidence="10">
    <location>
        <begin position="142"/>
        <end position="162"/>
    </location>
</feature>
<dbReference type="InterPro" id="IPR044810">
    <property type="entry name" value="WRKY_plant"/>
</dbReference>
<dbReference type="FunFam" id="2.20.25.80:FF:000006">
    <property type="entry name" value="WRKY transcription factor"/>
    <property type="match status" value="1"/>
</dbReference>
<evidence type="ECO:0000256" key="1">
    <source>
        <dbReference type="ARBA" id="ARBA00004123"/>
    </source>
</evidence>
<dbReference type="EMBL" id="JABFUD020000011">
    <property type="protein sequence ID" value="KAI5073538.1"/>
    <property type="molecule type" value="Genomic_DNA"/>
</dbReference>
<evidence type="ECO:0000256" key="10">
    <source>
        <dbReference type="SAM" id="MobiDB-lite"/>
    </source>
</evidence>
<name>A0A9D4ZFI3_ADICA</name>
<dbReference type="GO" id="GO:0003700">
    <property type="term" value="F:DNA-binding transcription factor activity"/>
    <property type="evidence" value="ECO:0007669"/>
    <property type="project" value="InterPro"/>
</dbReference>
<comment type="similarity">
    <text evidence="9">Belongs to the WRKY group I family.</text>
</comment>
<keyword evidence="8" id="KW-0539">Nucleus</keyword>
<feature type="compositionally biased region" description="Low complexity" evidence="10">
    <location>
        <begin position="1"/>
        <end position="10"/>
    </location>
</feature>
<proteinExistence type="inferred from homology"/>
<evidence type="ECO:0000256" key="9">
    <source>
        <dbReference type="ARBA" id="ARBA00061157"/>
    </source>
</evidence>
<evidence type="ECO:0000256" key="2">
    <source>
        <dbReference type="ARBA" id="ARBA00022723"/>
    </source>
</evidence>
<evidence type="ECO:0000259" key="11">
    <source>
        <dbReference type="PROSITE" id="PS50811"/>
    </source>
</evidence>
<accession>A0A9D4ZFI3</accession>
<evidence type="ECO:0000313" key="13">
    <source>
        <dbReference type="Proteomes" id="UP000886520"/>
    </source>
</evidence>
<feature type="region of interest" description="Disordered" evidence="10">
    <location>
        <begin position="353"/>
        <end position="399"/>
    </location>
</feature>
<dbReference type="GO" id="GO:0043565">
    <property type="term" value="F:sequence-specific DNA binding"/>
    <property type="evidence" value="ECO:0007669"/>
    <property type="project" value="InterPro"/>
</dbReference>
<evidence type="ECO:0000256" key="8">
    <source>
        <dbReference type="ARBA" id="ARBA00023242"/>
    </source>
</evidence>
<dbReference type="PANTHER" id="PTHR31221">
    <property type="entry name" value="WRKY TRANSCRIPTION FACTOR PROTEIN 1-RELATED"/>
    <property type="match status" value="1"/>
</dbReference>
<feature type="domain" description="WRKY" evidence="11">
    <location>
        <begin position="423"/>
        <end position="488"/>
    </location>
</feature>
<feature type="domain" description="WRKY" evidence="11">
    <location>
        <begin position="259"/>
        <end position="317"/>
    </location>
</feature>
<dbReference type="FunFam" id="2.20.25.80:FF:000003">
    <property type="entry name" value="WRKY transcription factor 57"/>
    <property type="match status" value="1"/>
</dbReference>
<dbReference type="InterPro" id="IPR036576">
    <property type="entry name" value="WRKY_dom_sf"/>
</dbReference>
<organism evidence="12 13">
    <name type="scientific">Adiantum capillus-veneris</name>
    <name type="common">Maidenhair fern</name>
    <dbReference type="NCBI Taxonomy" id="13818"/>
    <lineage>
        <taxon>Eukaryota</taxon>
        <taxon>Viridiplantae</taxon>
        <taxon>Streptophyta</taxon>
        <taxon>Embryophyta</taxon>
        <taxon>Tracheophyta</taxon>
        <taxon>Polypodiopsida</taxon>
        <taxon>Polypodiidae</taxon>
        <taxon>Polypodiales</taxon>
        <taxon>Pteridineae</taxon>
        <taxon>Pteridaceae</taxon>
        <taxon>Vittarioideae</taxon>
        <taxon>Adiantum</taxon>
    </lineage>
</organism>
<dbReference type="AlphaFoldDB" id="A0A9D4ZFI3"/>
<evidence type="ECO:0000256" key="3">
    <source>
        <dbReference type="ARBA" id="ARBA00022737"/>
    </source>
</evidence>
<dbReference type="SUPFAM" id="SSF118290">
    <property type="entry name" value="WRKY DNA-binding domain"/>
    <property type="match status" value="2"/>
</dbReference>
<feature type="region of interest" description="Disordered" evidence="10">
    <location>
        <begin position="230"/>
        <end position="258"/>
    </location>
</feature>
<keyword evidence="2" id="KW-0479">Metal-binding</keyword>
<feature type="region of interest" description="Disordered" evidence="10">
    <location>
        <begin position="71"/>
        <end position="94"/>
    </location>
</feature>
<dbReference type="SMART" id="SM00774">
    <property type="entry name" value="WRKY"/>
    <property type="match status" value="2"/>
</dbReference>
<keyword evidence="13" id="KW-1185">Reference proteome</keyword>
<feature type="compositionally biased region" description="Polar residues" evidence="10">
    <location>
        <begin position="142"/>
        <end position="157"/>
    </location>
</feature>
<dbReference type="OrthoDB" id="2021103at2759"/>
<keyword evidence="7" id="KW-0804">Transcription</keyword>
<comment type="caution">
    <text evidence="12">The sequence shown here is derived from an EMBL/GenBank/DDBJ whole genome shotgun (WGS) entry which is preliminary data.</text>
</comment>
<dbReference type="GO" id="GO:0046872">
    <property type="term" value="F:metal ion binding"/>
    <property type="evidence" value="ECO:0007669"/>
    <property type="project" value="UniProtKB-KW"/>
</dbReference>
<keyword evidence="6" id="KW-0238">DNA-binding</keyword>
<evidence type="ECO:0000256" key="6">
    <source>
        <dbReference type="ARBA" id="ARBA00023125"/>
    </source>
</evidence>
<protein>
    <recommendedName>
        <fullName evidence="11">WRKY domain-containing protein</fullName>
    </recommendedName>
</protein>
<comment type="subcellular location">
    <subcellularLocation>
        <location evidence="1">Nucleus</location>
    </subcellularLocation>
</comment>
<reference evidence="12" key="1">
    <citation type="submission" date="2021-01" db="EMBL/GenBank/DDBJ databases">
        <title>Adiantum capillus-veneris genome.</title>
        <authorList>
            <person name="Fang Y."/>
            <person name="Liao Q."/>
        </authorList>
    </citation>
    <scope>NUCLEOTIDE SEQUENCE</scope>
    <source>
        <strain evidence="12">H3</strain>
        <tissue evidence="12">Leaf</tissue>
    </source>
</reference>
<dbReference type="PROSITE" id="PS50811">
    <property type="entry name" value="WRKY"/>
    <property type="match status" value="2"/>
</dbReference>
<sequence>MDAPSSASESGEGGVLMLRKTNPSLPKLSLPPRASAEAALKGANGGPMTFVSSLFADDPYSDQKSFSHLLATPDAKDGSSDLDADGDTSQFSSHSARFKSLVPSKLPIRRSSYFTIPPGLSPTTFLDSPVLFSTAQVQASPTTGTYHGLASSKQEGASDTGGDLKLEKDFAFKPHPQLDTSISAAGMGCFEFSHQQFQGQLNNTHAMAQSISPPYGSKNQSNLQTTALDSDTEPLAKPPSTQAMPPAHPLPQLIERPSEDGYNWRKYGQKHVKGSEYPRSYYKCTYPSCHVKKKVERSYDGQITEIVYKGEHNHPKPQATRRMAMANREALHMMASERTDVYGNATDLSSAKGYSNGVAGASERSQDSSSDDEAEDGEGSKIDDYGENDRESKRRKIDSSNEFTSNVPLRTVREPRVVVQTTSDVDILDDGYRWRKYGQKVVKGNAHPRSYYKCTNVGCSVRKHVERSSKDPKAVITTYEGKHNHDVPAGRHNHNDMSATSAPRAGMPANDTSSLAKPAVSLQEQFLGKNHLSGVEAGHDSWVVDPSFSQRGAEHFGAGLTGSGYGSFQGESYYQQGLGLVPKEEPGVVSSAEGSFRAPYHAGQSSLYSSRIPP</sequence>
<keyword evidence="5" id="KW-0805">Transcription regulation</keyword>
<dbReference type="Pfam" id="PF03106">
    <property type="entry name" value="WRKY"/>
    <property type="match status" value="2"/>
</dbReference>
<feature type="region of interest" description="Disordered" evidence="10">
    <location>
        <begin position="1"/>
        <end position="30"/>
    </location>
</feature>
<keyword evidence="3" id="KW-0677">Repeat</keyword>
<dbReference type="InterPro" id="IPR003657">
    <property type="entry name" value="WRKY_dom"/>
</dbReference>
<evidence type="ECO:0000256" key="5">
    <source>
        <dbReference type="ARBA" id="ARBA00023015"/>
    </source>
</evidence>
<evidence type="ECO:0000256" key="4">
    <source>
        <dbReference type="ARBA" id="ARBA00022833"/>
    </source>
</evidence>
<dbReference type="PANTHER" id="PTHR31221:SF193">
    <property type="entry name" value="WRKY TRANSCRIPTION FACTOR PROTEIN 1-RELATED"/>
    <property type="match status" value="1"/>
</dbReference>
<dbReference type="GO" id="GO:0005634">
    <property type="term" value="C:nucleus"/>
    <property type="evidence" value="ECO:0007669"/>
    <property type="project" value="UniProtKB-SubCell"/>
</dbReference>